<keyword evidence="1" id="KW-1133">Transmembrane helix</keyword>
<name>A0A7J6GIX1_CANSA</name>
<dbReference type="Proteomes" id="UP000525078">
    <property type="component" value="Unassembled WGS sequence"/>
</dbReference>
<evidence type="ECO:0000313" key="3">
    <source>
        <dbReference type="Proteomes" id="UP000525078"/>
    </source>
</evidence>
<keyword evidence="1" id="KW-0812">Transmembrane</keyword>
<protein>
    <submittedName>
        <fullName evidence="2">Uncharacterized protein</fullName>
    </submittedName>
</protein>
<comment type="caution">
    <text evidence="2">The sequence shown here is derived from an EMBL/GenBank/DDBJ whole genome shotgun (WGS) entry which is preliminary data.</text>
</comment>
<evidence type="ECO:0000256" key="1">
    <source>
        <dbReference type="SAM" id="Phobius"/>
    </source>
</evidence>
<keyword evidence="1" id="KW-0472">Membrane</keyword>
<dbReference type="EMBL" id="JAATIP010000057">
    <property type="protein sequence ID" value="KAF4382079.1"/>
    <property type="molecule type" value="Genomic_DNA"/>
</dbReference>
<evidence type="ECO:0000313" key="2">
    <source>
        <dbReference type="EMBL" id="KAF4382079.1"/>
    </source>
</evidence>
<reference evidence="2 3" key="1">
    <citation type="journal article" date="2020" name="bioRxiv">
        <title>Sequence and annotation of 42 cannabis genomes reveals extensive copy number variation in cannabinoid synthesis and pathogen resistance genes.</title>
        <authorList>
            <person name="Mckernan K.J."/>
            <person name="Helbert Y."/>
            <person name="Kane L.T."/>
            <person name="Ebling H."/>
            <person name="Zhang L."/>
            <person name="Liu B."/>
            <person name="Eaton Z."/>
            <person name="Mclaughlin S."/>
            <person name="Kingan S."/>
            <person name="Baybayan P."/>
            <person name="Concepcion G."/>
            <person name="Jordan M."/>
            <person name="Riva A."/>
            <person name="Barbazuk W."/>
            <person name="Harkins T."/>
        </authorList>
    </citation>
    <scope>NUCLEOTIDE SEQUENCE [LARGE SCALE GENOMIC DNA]</scope>
    <source>
        <strain evidence="3">cv. Jamaican Lion 4</strain>
        <tissue evidence="2">Leaf</tissue>
    </source>
</reference>
<proteinExistence type="predicted"/>
<accession>A0A7J6GIX1</accession>
<feature type="transmembrane region" description="Helical" evidence="1">
    <location>
        <begin position="90"/>
        <end position="116"/>
    </location>
</feature>
<gene>
    <name evidence="2" type="ORF">F8388_001224</name>
</gene>
<sequence>MRGIDVAESSSADSMLDFDNGGLLWMSPGDLDKLDGDGEEPMELEIFLVMVKSHRRRPPHHSFWFLHETQSNLLEATSFSGHLLRQRFPLLFFLLLLSLGLFHVSWVHLISFGFHWNSSPQSVIEKGISLVQSVMRAQLPHQQIISLDPWFTAILLHLLENTQSMIDSLNSTQNLQKTVILLLVKQFTISCRLHSINHFIPFSNSRSLNKISFCIWITTPLAHSIKHFQGIFSFPNLTQIVDQHKECLSVSWSSIHVHIKKHLFNLGMKLKRILFPAYFANTIKN</sequence>
<organism evidence="2 3">
    <name type="scientific">Cannabis sativa</name>
    <name type="common">Hemp</name>
    <name type="synonym">Marijuana</name>
    <dbReference type="NCBI Taxonomy" id="3483"/>
    <lineage>
        <taxon>Eukaryota</taxon>
        <taxon>Viridiplantae</taxon>
        <taxon>Streptophyta</taxon>
        <taxon>Embryophyta</taxon>
        <taxon>Tracheophyta</taxon>
        <taxon>Spermatophyta</taxon>
        <taxon>Magnoliopsida</taxon>
        <taxon>eudicotyledons</taxon>
        <taxon>Gunneridae</taxon>
        <taxon>Pentapetalae</taxon>
        <taxon>rosids</taxon>
        <taxon>fabids</taxon>
        <taxon>Rosales</taxon>
        <taxon>Cannabaceae</taxon>
        <taxon>Cannabis</taxon>
    </lineage>
</organism>
<dbReference type="AlphaFoldDB" id="A0A7J6GIX1"/>